<feature type="region of interest" description="Disordered" evidence="1">
    <location>
        <begin position="322"/>
        <end position="477"/>
    </location>
</feature>
<dbReference type="Gene3D" id="3.10.590.10">
    <property type="entry name" value="ph1033 like domains"/>
    <property type="match status" value="1"/>
</dbReference>
<evidence type="ECO:0000313" key="4">
    <source>
        <dbReference type="EMBL" id="CEL66284.1"/>
    </source>
</evidence>
<dbReference type="PANTHER" id="PTHR12357:SF3">
    <property type="entry name" value="YTH DOMAIN-CONTAINING PROTEIN 1"/>
    <property type="match status" value="1"/>
</dbReference>
<dbReference type="AlphaFoldDB" id="F0VF22"/>
<reference evidence="4" key="4">
    <citation type="journal article" date="2015" name="PLoS ONE">
        <title>Comprehensive Evaluation of Toxoplasma gondii VEG and Neospora caninum LIV Genomes with Tachyzoite Stage Transcriptome and Proteome Defines Novel Transcript Features.</title>
        <authorList>
            <person name="Ramaprasad A."/>
            <person name="Mourier T."/>
            <person name="Naeem R."/>
            <person name="Malas T.B."/>
            <person name="Moussa E."/>
            <person name="Panigrahi A."/>
            <person name="Vermont S.J."/>
            <person name="Otto T.D."/>
            <person name="Wastling J."/>
            <person name="Pain A."/>
        </authorList>
    </citation>
    <scope>NUCLEOTIDE SEQUENCE</scope>
    <source>
        <strain evidence="4">Liverpool</strain>
    </source>
</reference>
<protein>
    <submittedName>
        <fullName evidence="4">YT521-B family protein</fullName>
    </submittedName>
</protein>
<dbReference type="GeneID" id="13444239"/>
<dbReference type="eggNOG" id="KOG1902">
    <property type="taxonomic scope" value="Eukaryota"/>
</dbReference>
<dbReference type="GO" id="GO:0048024">
    <property type="term" value="P:regulation of mRNA splicing, via spliceosome"/>
    <property type="evidence" value="ECO:0007669"/>
    <property type="project" value="TreeGrafter"/>
</dbReference>
<feature type="domain" description="YTH" evidence="2">
    <location>
        <begin position="53"/>
        <end position="195"/>
    </location>
</feature>
<dbReference type="RefSeq" id="XP_003882348.1">
    <property type="nucleotide sequence ID" value="XM_003882299.1"/>
</dbReference>
<dbReference type="OMA" id="FRECEGL"/>
<dbReference type="InterPro" id="IPR007275">
    <property type="entry name" value="YTH_domain"/>
</dbReference>
<sequence length="477" mass="52664">MARTSFAPCHAGRKNGGFGALYSQEERPAIRLPSYTSGPPTSYAQTIYEEDNVRFFILRSRIAYNIEVAMQYNMWATRPHNDAILGAALKSCKYVVLLFSVNNTHYFCGWAIMRSLPGHCRFKSDLFKAAEDPRGMSQSRFEGNTFEIEWIRRMPLDFKECEGLLNSLNQNLPVYRARDGQEVAPAVGRAVCSLFETQWQKQAPNAVSPQLSAPVPSPSSVSAGGVGSPTEGAAPASPKQREPESDNPLSPRAGNGEPENQAAHGPRGESPPMHEGGGGEQAVDAWGPRILNPAIQIYPVDLTSLTYDGYIRAYQASRAYWRRRTEAARSEEERREDAKERERKKTRLVAAQSLHQTHEANAEEEAKQTEADDQGGETTGGERRDFRVKEEQEDRAEAESGLRGDHTEREDTGQDRRLNAEASVEPGEPAASAPETPAETGAKEADVSAEDLPGEDTPSITCIKREREKTPPNSEKT</sequence>
<dbReference type="VEuPathDB" id="ToxoDB:NCLIV_021030"/>
<name>F0VF22_NEOCL</name>
<feature type="compositionally biased region" description="Low complexity" evidence="1">
    <location>
        <begin position="206"/>
        <end position="223"/>
    </location>
</feature>
<feature type="compositionally biased region" description="Basic and acidic residues" evidence="1">
    <location>
        <begin position="463"/>
        <end position="477"/>
    </location>
</feature>
<dbReference type="GO" id="GO:0000398">
    <property type="term" value="P:mRNA splicing, via spliceosome"/>
    <property type="evidence" value="ECO:0007669"/>
    <property type="project" value="TreeGrafter"/>
</dbReference>
<organism evidence="3 5">
    <name type="scientific">Neospora caninum (strain Liverpool)</name>
    <dbReference type="NCBI Taxonomy" id="572307"/>
    <lineage>
        <taxon>Eukaryota</taxon>
        <taxon>Sar</taxon>
        <taxon>Alveolata</taxon>
        <taxon>Apicomplexa</taxon>
        <taxon>Conoidasida</taxon>
        <taxon>Coccidia</taxon>
        <taxon>Eucoccidiorida</taxon>
        <taxon>Eimeriorina</taxon>
        <taxon>Sarcocystidae</taxon>
        <taxon>Neospora</taxon>
    </lineage>
</organism>
<gene>
    <name evidence="4" type="ORF">BN1204_021030</name>
    <name evidence="3" type="ORF">NCLIV_021030</name>
</gene>
<reference evidence="5" key="3">
    <citation type="journal article" date="2012" name="PLoS Pathog.">
        <title>Comparative genomics of the apicomplexan parasites Toxoplasma gondii and Neospora caninum: Coccidia differing in host range and transmission strategy.</title>
        <authorList>
            <person name="Reid A.J."/>
            <person name="Vermont S.J."/>
            <person name="Cotton J.A."/>
            <person name="Harris D."/>
            <person name="Hill-Cawthorne G.A."/>
            <person name="Konen-Waisman S."/>
            <person name="Latham S.M."/>
            <person name="Mourier T."/>
            <person name="Norton R."/>
            <person name="Quail M.A."/>
            <person name="Sanders M."/>
            <person name="Shanmugam D."/>
            <person name="Sohal A."/>
            <person name="Wasmuth J.D."/>
            <person name="Brunk B."/>
            <person name="Grigg M.E."/>
            <person name="Howard J.C."/>
            <person name="Parkinson J."/>
            <person name="Roos D.S."/>
            <person name="Trees A.J."/>
            <person name="Berriman M."/>
            <person name="Pain A."/>
            <person name="Wastling J.M."/>
        </authorList>
    </citation>
    <scope>NUCLEOTIDE SEQUENCE [LARGE SCALE GENOMIC DNA]</scope>
    <source>
        <strain evidence="5">Liverpool</strain>
    </source>
</reference>
<reference evidence="3" key="2">
    <citation type="submission" date="2011-03" db="EMBL/GenBank/DDBJ databases">
        <title>Comparative genomics and transcriptomics of Neospora caninum and Toxoplasma gondii.</title>
        <authorList>
            <person name="Reid A.J."/>
            <person name="Sohal A."/>
            <person name="Harris D."/>
            <person name="Quail M."/>
            <person name="Sanders M."/>
            <person name="Berriman M."/>
            <person name="Wastling J.M."/>
            <person name="Pain A."/>
        </authorList>
    </citation>
    <scope>NUCLEOTIDE SEQUENCE</scope>
    <source>
        <strain evidence="3">Liverpool</strain>
    </source>
</reference>
<reference evidence="3" key="1">
    <citation type="submission" date="2011-02" db="EMBL/GenBank/DDBJ databases">
        <authorList>
            <person name="Aslett M."/>
        </authorList>
    </citation>
    <scope>NUCLEOTIDE SEQUENCE</scope>
    <source>
        <strain evidence="3">Liverpool</strain>
    </source>
</reference>
<dbReference type="PANTHER" id="PTHR12357">
    <property type="entry name" value="YTH YT521-B HOMOLOGY DOMAIN-CONTAINING"/>
    <property type="match status" value="1"/>
</dbReference>
<dbReference type="EMBL" id="FR823388">
    <property type="protein sequence ID" value="CBZ52316.1"/>
    <property type="molecule type" value="Genomic_DNA"/>
</dbReference>
<dbReference type="EMBL" id="LN714481">
    <property type="protein sequence ID" value="CEL66284.1"/>
    <property type="molecule type" value="Genomic_DNA"/>
</dbReference>
<dbReference type="CDD" id="cd21134">
    <property type="entry name" value="YTH"/>
    <property type="match status" value="1"/>
</dbReference>
<evidence type="ECO:0000259" key="2">
    <source>
        <dbReference type="PROSITE" id="PS50882"/>
    </source>
</evidence>
<dbReference type="GO" id="GO:0005654">
    <property type="term" value="C:nucleoplasm"/>
    <property type="evidence" value="ECO:0007669"/>
    <property type="project" value="TreeGrafter"/>
</dbReference>
<dbReference type="GO" id="GO:1990247">
    <property type="term" value="F:N6-methyladenosine-containing RNA reader activity"/>
    <property type="evidence" value="ECO:0007669"/>
    <property type="project" value="TreeGrafter"/>
</dbReference>
<dbReference type="GO" id="GO:0003729">
    <property type="term" value="F:mRNA binding"/>
    <property type="evidence" value="ECO:0007669"/>
    <property type="project" value="TreeGrafter"/>
</dbReference>
<feature type="compositionally biased region" description="Basic and acidic residues" evidence="1">
    <location>
        <begin position="356"/>
        <end position="370"/>
    </location>
</feature>
<dbReference type="InterPro" id="IPR045168">
    <property type="entry name" value="YTH_prot"/>
</dbReference>
<feature type="region of interest" description="Disordered" evidence="1">
    <location>
        <begin position="206"/>
        <end position="284"/>
    </location>
</feature>
<evidence type="ECO:0000313" key="3">
    <source>
        <dbReference type="EMBL" id="CBZ52316.1"/>
    </source>
</evidence>
<dbReference type="PROSITE" id="PS50882">
    <property type="entry name" value="YTH"/>
    <property type="match status" value="1"/>
</dbReference>
<evidence type="ECO:0000256" key="1">
    <source>
        <dbReference type="SAM" id="MobiDB-lite"/>
    </source>
</evidence>
<dbReference type="InParanoid" id="F0VF22"/>
<dbReference type="Pfam" id="PF04146">
    <property type="entry name" value="YTH"/>
    <property type="match status" value="1"/>
</dbReference>
<accession>F0VF22</accession>
<feature type="compositionally biased region" description="Basic and acidic residues" evidence="1">
    <location>
        <begin position="323"/>
        <end position="343"/>
    </location>
</feature>
<dbReference type="OrthoDB" id="333217at2759"/>
<feature type="compositionally biased region" description="Basic and acidic residues" evidence="1">
    <location>
        <begin position="380"/>
        <end position="419"/>
    </location>
</feature>
<dbReference type="Proteomes" id="UP000007494">
    <property type="component" value="Chromosome VIIa"/>
</dbReference>
<evidence type="ECO:0000313" key="5">
    <source>
        <dbReference type="Proteomes" id="UP000007494"/>
    </source>
</evidence>
<keyword evidence="5" id="KW-1185">Reference proteome</keyword>
<feature type="compositionally biased region" description="Low complexity" evidence="1">
    <location>
        <begin position="420"/>
        <end position="440"/>
    </location>
</feature>
<proteinExistence type="predicted"/>